<dbReference type="EMBL" id="AFRT01005374">
    <property type="protein sequence ID" value="ELU35766.1"/>
    <property type="molecule type" value="Genomic_DNA"/>
</dbReference>
<name>L8WC79_THACA</name>
<sequence length="112" mass="12365">MQSYLIIVLSYIAVALGLTGNVGQTADTAQRRVVLLHRAQLYRNMRKKKSSVKAELNESTHSYSVPHTNALSRDGCHNFDDTFSNQLSSIRSEPEPSLSSSRTAKGLIQEDG</sequence>
<keyword evidence="2" id="KW-0732">Signal</keyword>
<dbReference type="HOGENOM" id="CLU_2147555_0_0_1"/>
<evidence type="ECO:0000313" key="4">
    <source>
        <dbReference type="Proteomes" id="UP000011668"/>
    </source>
</evidence>
<protein>
    <submittedName>
        <fullName evidence="3">Uncharacterized protein</fullName>
    </submittedName>
</protein>
<accession>L8WC79</accession>
<dbReference type="Proteomes" id="UP000011668">
    <property type="component" value="Unassembled WGS sequence"/>
</dbReference>
<feature type="compositionally biased region" description="Polar residues" evidence="1">
    <location>
        <begin position="57"/>
        <end position="71"/>
    </location>
</feature>
<comment type="caution">
    <text evidence="3">The sequence shown here is derived from an EMBL/GenBank/DDBJ whole genome shotgun (WGS) entry which is preliminary data.</text>
</comment>
<feature type="signal peptide" evidence="2">
    <location>
        <begin position="1"/>
        <end position="17"/>
    </location>
</feature>
<reference evidence="3 4" key="1">
    <citation type="journal article" date="2013" name="Nat. Commun.">
        <title>The evolution and pathogenic mechanisms of the rice sheath blight pathogen.</title>
        <authorList>
            <person name="Zheng A."/>
            <person name="Lin R."/>
            <person name="Xu L."/>
            <person name="Qin P."/>
            <person name="Tang C."/>
            <person name="Ai P."/>
            <person name="Zhang D."/>
            <person name="Liu Y."/>
            <person name="Sun Z."/>
            <person name="Feng H."/>
            <person name="Wang Y."/>
            <person name="Chen Y."/>
            <person name="Liang X."/>
            <person name="Fu R."/>
            <person name="Li Q."/>
            <person name="Zhang J."/>
            <person name="Yu X."/>
            <person name="Xie Z."/>
            <person name="Ding L."/>
            <person name="Guan P."/>
            <person name="Tang J."/>
            <person name="Liang Y."/>
            <person name="Wang S."/>
            <person name="Deng Q."/>
            <person name="Li S."/>
            <person name="Zhu J."/>
            <person name="Wang L."/>
            <person name="Liu H."/>
            <person name="Li P."/>
        </authorList>
    </citation>
    <scope>NUCLEOTIDE SEQUENCE [LARGE SCALE GENOMIC DNA]</scope>
    <source>
        <strain evidence="4">AG-1 IA</strain>
    </source>
</reference>
<evidence type="ECO:0000256" key="1">
    <source>
        <dbReference type="SAM" id="MobiDB-lite"/>
    </source>
</evidence>
<gene>
    <name evidence="3" type="ORF">AG1IA_10204</name>
</gene>
<dbReference type="AlphaFoldDB" id="L8WC79"/>
<feature type="region of interest" description="Disordered" evidence="1">
    <location>
        <begin position="47"/>
        <end position="112"/>
    </location>
</feature>
<keyword evidence="4" id="KW-1185">Reference proteome</keyword>
<feature type="compositionally biased region" description="Low complexity" evidence="1">
    <location>
        <begin position="87"/>
        <end position="102"/>
    </location>
</feature>
<proteinExistence type="predicted"/>
<evidence type="ECO:0000256" key="2">
    <source>
        <dbReference type="SAM" id="SignalP"/>
    </source>
</evidence>
<organism evidence="3 4">
    <name type="scientific">Thanatephorus cucumeris (strain AG1-IA)</name>
    <name type="common">Rice sheath blight fungus</name>
    <name type="synonym">Rhizoctonia solani</name>
    <dbReference type="NCBI Taxonomy" id="983506"/>
    <lineage>
        <taxon>Eukaryota</taxon>
        <taxon>Fungi</taxon>
        <taxon>Dikarya</taxon>
        <taxon>Basidiomycota</taxon>
        <taxon>Agaricomycotina</taxon>
        <taxon>Agaricomycetes</taxon>
        <taxon>Cantharellales</taxon>
        <taxon>Ceratobasidiaceae</taxon>
        <taxon>Rhizoctonia</taxon>
        <taxon>Rhizoctonia solani AG-1</taxon>
    </lineage>
</organism>
<evidence type="ECO:0000313" key="3">
    <source>
        <dbReference type="EMBL" id="ELU35766.1"/>
    </source>
</evidence>
<feature type="chain" id="PRO_5003997235" evidence="2">
    <location>
        <begin position="18"/>
        <end position="112"/>
    </location>
</feature>